<protein>
    <submittedName>
        <fullName evidence="2">Cell filamentation protein Fic</fullName>
    </submittedName>
    <submittedName>
        <fullName evidence="1">Virulence RhuM family protein</fullName>
    </submittedName>
</protein>
<dbReference type="Proteomes" id="UP000266492">
    <property type="component" value="Unassembled WGS sequence"/>
</dbReference>
<dbReference type="PANTHER" id="PTHR35810:SF1">
    <property type="entry name" value="CYTOPLASMIC PROTEIN"/>
    <property type="match status" value="1"/>
</dbReference>
<organism evidence="2 3">
    <name type="scientific">Bacteroides ovatus</name>
    <dbReference type="NCBI Taxonomy" id="28116"/>
    <lineage>
        <taxon>Bacteria</taxon>
        <taxon>Pseudomonadati</taxon>
        <taxon>Bacteroidota</taxon>
        <taxon>Bacteroidia</taxon>
        <taxon>Bacteroidales</taxon>
        <taxon>Bacteroidaceae</taxon>
        <taxon>Bacteroides</taxon>
    </lineage>
</organism>
<dbReference type="EMBL" id="QRVZ01000002">
    <property type="protein sequence ID" value="RGS87442.1"/>
    <property type="molecule type" value="Genomic_DNA"/>
</dbReference>
<dbReference type="EMBL" id="CP041395">
    <property type="protein sequence ID" value="QDM10613.1"/>
    <property type="molecule type" value="Genomic_DNA"/>
</dbReference>
<evidence type="ECO:0000313" key="3">
    <source>
        <dbReference type="Proteomes" id="UP000266492"/>
    </source>
</evidence>
<reference evidence="2 3" key="3">
    <citation type="submission" date="2018-08" db="EMBL/GenBank/DDBJ databases">
        <title>A genome reference for cultivated species of the human gut microbiota.</title>
        <authorList>
            <person name="Zou Y."/>
            <person name="Xue W."/>
            <person name="Luo G."/>
        </authorList>
    </citation>
    <scope>NUCLEOTIDE SEQUENCE [LARGE SCALE GENOMIC DNA]</scope>
    <source>
        <strain evidence="2 3">AF20-9LB</strain>
    </source>
</reference>
<reference evidence="1" key="2">
    <citation type="journal article" date="2018" name="Nature">
        <title>Human gut bacteria contain acquired interbacterial defence systems.</title>
        <authorList>
            <person name="Ross B.D."/>
            <person name="Verster A.J."/>
            <person name="Radey M.C."/>
            <person name="Schmidtke D.T."/>
            <person name="Pope C.E."/>
            <person name="Hoffman L.R."/>
            <person name="Hajjar A."/>
            <person name="Peterson S.B."/>
            <person name="Borenstein E."/>
            <person name="Mougous J."/>
        </authorList>
    </citation>
    <scope>NUCLEOTIDE SEQUENCE</scope>
    <source>
        <strain evidence="1">3725 D1 iv</strain>
    </source>
</reference>
<dbReference type="PANTHER" id="PTHR35810">
    <property type="entry name" value="CYTOPLASMIC PROTEIN-RELATED"/>
    <property type="match status" value="1"/>
</dbReference>
<accession>A0A395W305</accession>
<dbReference type="RefSeq" id="WP_009001197.1">
    <property type="nucleotide sequence ID" value="NZ_CACRTD010000025.1"/>
</dbReference>
<dbReference type="PIRSF" id="PIRSF015268">
    <property type="entry name" value="Virulence_RhuM"/>
    <property type="match status" value="1"/>
</dbReference>
<reference evidence="1" key="4">
    <citation type="submission" date="2019-07" db="EMBL/GenBank/DDBJ databases">
        <authorList>
            <person name="Ross B.D."/>
            <person name="Verster A.J."/>
            <person name="Radey M.C."/>
            <person name="Schmidtke D.T."/>
            <person name="Pope C.E."/>
            <person name="Hoffman L.R."/>
            <person name="Hajjar A."/>
            <person name="Peterson S.B."/>
            <person name="Borenstein E."/>
            <person name="Mougous J.D."/>
        </authorList>
    </citation>
    <scope>NUCLEOTIDE SEQUENCE</scope>
    <source>
        <strain evidence="1">3725 D1 iv</strain>
    </source>
</reference>
<dbReference type="AlphaFoldDB" id="A0A395W305"/>
<sequence>MNKNNNTPIPSDFFLYKDSNGEVKVEIYIFNETVWLTQDKIAQLFGVDRSVVTKHLKNIFQTAELQEDSVSAKIALTAADGKKYQTKLYNLDAILSVGYRVNSIQATHFRIWANSVLKEYLIKGFAMNDERLKNPQMLFGKDYFEEQLARIRDIRSSERRFYQKITDIYSQCSADYEAGSEVTKTFFATVQNKLHWAISGQTAAEIIVARVDAEKPNMGLTTWKNAPNGMIRKPDVSIAKNYLNETEMDDLNRIVSMYLDYAERQAKKGQVMYMKDWVKKLDAFLQFNEEAVLQHSGQVSHEVAKALAEQEYDKFHTRQLRNYESDFDKLLKGMNHD</sequence>
<evidence type="ECO:0000313" key="1">
    <source>
        <dbReference type="EMBL" id="QDM10613.1"/>
    </source>
</evidence>
<reference evidence="4" key="1">
    <citation type="journal article" date="2018" name="J. Anim. Genet.">
        <title>Acquired interbacterial defense systems protect against interspecies antagonism in the human gut microbiome.</title>
        <authorList>
            <person name="Ross B.D."/>
            <person name="Verster A.J."/>
            <person name="Radey M.C."/>
            <person name="Schmidtke D.T."/>
            <person name="Pope C.E."/>
            <person name="Hoffman L.R."/>
            <person name="Hajjar A."/>
            <person name="Peterson S.B."/>
            <person name="Borenstein E."/>
            <person name="Mougous J."/>
        </authorList>
    </citation>
    <scope>NUCLEOTIDE SEQUENCE [LARGE SCALE GENOMIC DNA]</scope>
    <source>
        <strain evidence="4">3725 D1 iv</strain>
    </source>
</reference>
<gene>
    <name evidence="2" type="ORF">DWX70_03015</name>
    <name evidence="1" type="ORF">DYI28_19010</name>
</gene>
<evidence type="ECO:0000313" key="4">
    <source>
        <dbReference type="Proteomes" id="UP000318823"/>
    </source>
</evidence>
<name>A0A395W305_BACOV</name>
<dbReference type="Proteomes" id="UP000318823">
    <property type="component" value="Chromosome"/>
</dbReference>
<dbReference type="Pfam" id="PF13310">
    <property type="entry name" value="Virulence_RhuM"/>
    <property type="match status" value="1"/>
</dbReference>
<proteinExistence type="predicted"/>
<evidence type="ECO:0000313" key="2">
    <source>
        <dbReference type="EMBL" id="RGS87442.1"/>
    </source>
</evidence>
<dbReference type="InterPro" id="IPR011204">
    <property type="entry name" value="Virulence_RhuM-like"/>
</dbReference>